<keyword evidence="5 6" id="KW-1267">Proteomics identification</keyword>
<dbReference type="Proteomes" id="UP000000589">
    <property type="component" value="Chromosome 19"/>
</dbReference>
<sequence length="52" mass="5896">MALVTVSRSPPASGHSTPVGPTQDRVVRRRGRLQRRQPSWRQPDPPDFATCW</sequence>
<dbReference type="Bgee" id="ENSMUSG00000034616">
    <property type="expression patterns" value="Expressed in granulocyte and 145 other cell types or tissues"/>
</dbReference>
<evidence type="ECO:0000313" key="3">
    <source>
        <dbReference type="MGI" id="MGI:2683546"/>
    </source>
</evidence>
<dbReference type="MGI" id="MGI:2683546">
    <property type="gene designation" value="Ssh3"/>
</dbReference>
<dbReference type="AGR" id="MGI:2683546"/>
<dbReference type="VEuPathDB" id="HostDB:ENSMUSG00000034616"/>
<dbReference type="Ensembl" id="ENSMUST00000237501.2">
    <property type="protein sequence ID" value="ENSMUSP00000158089.2"/>
    <property type="gene ID" value="ENSMUSG00000034616.18"/>
</dbReference>
<dbReference type="Antibodypedia" id="16449">
    <property type="antibodies" value="233 antibodies from 32 providers"/>
</dbReference>
<reference evidence="2 4" key="1">
    <citation type="journal article" date="2009" name="PLoS Biol.">
        <title>Lineage-specific biology revealed by a finished genome assembly of the mouse.</title>
        <authorList>
            <consortium name="Mouse Genome Sequencing Consortium"/>
            <person name="Church D.M."/>
            <person name="Goodstadt L."/>
            <person name="Hillier L.W."/>
            <person name="Zody M.C."/>
            <person name="Goldstein S."/>
            <person name="She X."/>
            <person name="Bult C.J."/>
            <person name="Agarwala R."/>
            <person name="Cherry J.L."/>
            <person name="DiCuccio M."/>
            <person name="Hlavina W."/>
            <person name="Kapustin Y."/>
            <person name="Meric P."/>
            <person name="Maglott D."/>
            <person name="Birtle Z."/>
            <person name="Marques A.C."/>
            <person name="Graves T."/>
            <person name="Zhou S."/>
            <person name="Teague B."/>
            <person name="Potamousis K."/>
            <person name="Churas C."/>
            <person name="Place M."/>
            <person name="Herschleb J."/>
            <person name="Runnheim R."/>
            <person name="Forrest D."/>
            <person name="Amos-Landgraf J."/>
            <person name="Schwartz D.C."/>
            <person name="Cheng Z."/>
            <person name="Lindblad-Toh K."/>
            <person name="Eichler E.E."/>
            <person name="Ponting C.P."/>
        </authorList>
    </citation>
    <scope>NUCLEOTIDE SEQUENCE [LARGE SCALE GENOMIC DNA]</scope>
    <source>
        <strain evidence="2 4">C57BL/6J</strain>
    </source>
</reference>
<reference evidence="2" key="3">
    <citation type="submission" date="2025-08" db="UniProtKB">
        <authorList>
            <consortium name="Ensembl"/>
        </authorList>
    </citation>
    <scope>IDENTIFICATION</scope>
    <source>
        <strain evidence="2">C57BL/6J</strain>
    </source>
</reference>
<reference evidence="2" key="4">
    <citation type="submission" date="2025-09" db="UniProtKB">
        <authorList>
            <consortium name="Ensembl"/>
        </authorList>
    </citation>
    <scope>IDENTIFICATION</scope>
    <source>
        <strain evidence="2">C57BL/6J</strain>
    </source>
</reference>
<evidence type="ECO:0007829" key="5">
    <source>
        <dbReference type="PeptideAtlas" id="A0A494BAH4"/>
    </source>
</evidence>
<evidence type="ECO:0000313" key="2">
    <source>
        <dbReference type="Ensembl" id="ENSMUSP00000158089.2"/>
    </source>
</evidence>
<feature type="region of interest" description="Disordered" evidence="1">
    <location>
        <begin position="1"/>
        <end position="52"/>
    </location>
</feature>
<feature type="compositionally biased region" description="Polar residues" evidence="1">
    <location>
        <begin position="1"/>
        <end position="20"/>
    </location>
</feature>
<name>A0A494BAH4_MOUSE</name>
<keyword evidence="4" id="KW-1185">Reference proteome</keyword>
<protein>
    <submittedName>
        <fullName evidence="2">Slingshot protein phosphatase 3</fullName>
    </submittedName>
</protein>
<gene>
    <name evidence="2 3" type="primary">Ssh3</name>
</gene>
<dbReference type="AlphaFoldDB" id="A0A494BAH4"/>
<evidence type="ECO:0000256" key="1">
    <source>
        <dbReference type="SAM" id="MobiDB-lite"/>
    </source>
</evidence>
<evidence type="ECO:0000313" key="4">
    <source>
        <dbReference type="Proteomes" id="UP000000589"/>
    </source>
</evidence>
<dbReference type="GeneTree" id="ENSGT00940000160322"/>
<dbReference type="jPOST" id="A0A494BAH4"/>
<reference evidence="2 4" key="2">
    <citation type="journal article" date="2011" name="PLoS Biol.">
        <title>Modernizing reference genome assemblies.</title>
        <authorList>
            <person name="Church D.M."/>
            <person name="Schneider V.A."/>
            <person name="Graves T."/>
            <person name="Auger K."/>
            <person name="Cunningham F."/>
            <person name="Bouk N."/>
            <person name="Chen H.C."/>
            <person name="Agarwala R."/>
            <person name="McLaren W.M."/>
            <person name="Ritchie G.R."/>
            <person name="Albracht D."/>
            <person name="Kremitzki M."/>
            <person name="Rock S."/>
            <person name="Kotkiewicz H."/>
            <person name="Kremitzki C."/>
            <person name="Wollam A."/>
            <person name="Trani L."/>
            <person name="Fulton L."/>
            <person name="Fulton R."/>
            <person name="Matthews L."/>
            <person name="Whitehead S."/>
            <person name="Chow W."/>
            <person name="Torrance J."/>
            <person name="Dunn M."/>
            <person name="Harden G."/>
            <person name="Threadgold G."/>
            <person name="Wood J."/>
            <person name="Collins J."/>
            <person name="Heath P."/>
            <person name="Griffiths G."/>
            <person name="Pelan S."/>
            <person name="Grafham D."/>
            <person name="Eichler E.E."/>
            <person name="Weinstock G."/>
            <person name="Mardis E.R."/>
            <person name="Wilson R.K."/>
            <person name="Howe K."/>
            <person name="Flicek P."/>
            <person name="Hubbard T."/>
        </authorList>
    </citation>
    <scope>NUCLEOTIDE SEQUENCE [LARGE SCALE GENOMIC DNA]</scope>
    <source>
        <strain evidence="2 4">C57BL/6J</strain>
    </source>
</reference>
<proteinExistence type="evidence at protein level"/>
<dbReference type="ExpressionAtlas" id="A0A494BAH4">
    <property type="expression patterns" value="baseline and differential"/>
</dbReference>
<accession>A0A494BAH4</accession>
<organism evidence="2 4">
    <name type="scientific">Mus musculus</name>
    <name type="common">Mouse</name>
    <dbReference type="NCBI Taxonomy" id="10090"/>
    <lineage>
        <taxon>Eukaryota</taxon>
        <taxon>Metazoa</taxon>
        <taxon>Chordata</taxon>
        <taxon>Craniata</taxon>
        <taxon>Vertebrata</taxon>
        <taxon>Euteleostomi</taxon>
        <taxon>Mammalia</taxon>
        <taxon>Eutheria</taxon>
        <taxon>Euarchontoglires</taxon>
        <taxon>Glires</taxon>
        <taxon>Rodentia</taxon>
        <taxon>Myomorpha</taxon>
        <taxon>Muroidea</taxon>
        <taxon>Muridae</taxon>
        <taxon>Murinae</taxon>
        <taxon>Mus</taxon>
        <taxon>Mus</taxon>
    </lineage>
</organism>
<evidence type="ECO:0007829" key="6">
    <source>
        <dbReference type="ProteomicsDB" id="A0A494BAH4"/>
    </source>
</evidence>